<dbReference type="InParanoid" id="A0A0C3HZR2"/>
<evidence type="ECO:0000313" key="3">
    <source>
        <dbReference type="EMBL" id="KIN07677.1"/>
    </source>
</evidence>
<dbReference type="HOGENOM" id="CLU_112091_3_2_1"/>
<reference evidence="4" key="2">
    <citation type="submission" date="2015-01" db="EMBL/GenBank/DDBJ databases">
        <title>Evolutionary Origins and Diversification of the Mycorrhizal Mutualists.</title>
        <authorList>
            <consortium name="DOE Joint Genome Institute"/>
            <consortium name="Mycorrhizal Genomics Consortium"/>
            <person name="Kohler A."/>
            <person name="Kuo A."/>
            <person name="Nagy L.G."/>
            <person name="Floudas D."/>
            <person name="Copeland A."/>
            <person name="Barry K.W."/>
            <person name="Cichocki N."/>
            <person name="Veneault-Fourrey C."/>
            <person name="LaButti K."/>
            <person name="Lindquist E.A."/>
            <person name="Lipzen A."/>
            <person name="Lundell T."/>
            <person name="Morin E."/>
            <person name="Murat C."/>
            <person name="Riley R."/>
            <person name="Ohm R."/>
            <person name="Sun H."/>
            <person name="Tunlid A."/>
            <person name="Henrissat B."/>
            <person name="Grigoriev I.V."/>
            <person name="Hibbett D.S."/>
            <person name="Martin F."/>
        </authorList>
    </citation>
    <scope>NUCLEOTIDE SEQUENCE [LARGE SCALE GENOMIC DNA]</scope>
    <source>
        <strain evidence="4">Zn</strain>
    </source>
</reference>
<dbReference type="PANTHER" id="PTHR37019">
    <property type="entry name" value="CHROMOSOME 1, WHOLE GENOME SHOTGUN SEQUENCE"/>
    <property type="match status" value="1"/>
</dbReference>
<dbReference type="PANTHER" id="PTHR37019:SF2">
    <property type="entry name" value="EXPERA DOMAIN-CONTAINING PROTEIN"/>
    <property type="match status" value="1"/>
</dbReference>
<reference evidence="3 4" key="1">
    <citation type="submission" date="2014-04" db="EMBL/GenBank/DDBJ databases">
        <authorList>
            <consortium name="DOE Joint Genome Institute"/>
            <person name="Kuo A."/>
            <person name="Martino E."/>
            <person name="Perotto S."/>
            <person name="Kohler A."/>
            <person name="Nagy L.G."/>
            <person name="Floudas D."/>
            <person name="Copeland A."/>
            <person name="Barry K.W."/>
            <person name="Cichocki N."/>
            <person name="Veneault-Fourrey C."/>
            <person name="LaButti K."/>
            <person name="Lindquist E.A."/>
            <person name="Lipzen A."/>
            <person name="Lundell T."/>
            <person name="Morin E."/>
            <person name="Murat C."/>
            <person name="Sun H."/>
            <person name="Tunlid A."/>
            <person name="Henrissat B."/>
            <person name="Grigoriev I.V."/>
            <person name="Hibbett D.S."/>
            <person name="Martin F."/>
            <person name="Nordberg H.P."/>
            <person name="Cantor M.N."/>
            <person name="Hua S.X."/>
        </authorList>
    </citation>
    <scope>NUCLEOTIDE SEQUENCE [LARGE SCALE GENOMIC DNA]</scope>
    <source>
        <strain evidence="3 4">Zn</strain>
    </source>
</reference>
<dbReference type="InterPro" id="IPR056121">
    <property type="entry name" value="DUF7704"/>
</dbReference>
<sequence>MALVLPTIPRIVFTVLEPLSLVAGFLGPFVSPEWFLAEQIAGSPQQEITQNAKMIAYQLGNIYLLMALVGVAVLYTTTEAKVVRSYLIALAIADVGHVGITCYVMEYERAVDIAHWNSMAWGNLGATGFLFFFRLAYLFRLFGPDRQPIAVKQGKKSN</sequence>
<dbReference type="Pfam" id="PF24803">
    <property type="entry name" value="DUF7704"/>
    <property type="match status" value="1"/>
</dbReference>
<protein>
    <recommendedName>
        <fullName evidence="2">DUF7704 domain-containing protein</fullName>
    </recommendedName>
</protein>
<proteinExistence type="predicted"/>
<keyword evidence="1" id="KW-1133">Transmembrane helix</keyword>
<evidence type="ECO:0000259" key="2">
    <source>
        <dbReference type="Pfam" id="PF24803"/>
    </source>
</evidence>
<gene>
    <name evidence="3" type="ORF">OIDMADRAFT_140216</name>
</gene>
<dbReference type="STRING" id="913774.A0A0C3HZR2"/>
<accession>A0A0C3HZR2</accession>
<evidence type="ECO:0000256" key="1">
    <source>
        <dbReference type="SAM" id="Phobius"/>
    </source>
</evidence>
<feature type="transmembrane region" description="Helical" evidence="1">
    <location>
        <begin position="119"/>
        <end position="139"/>
    </location>
</feature>
<feature type="domain" description="DUF7704" evidence="2">
    <location>
        <begin position="3"/>
        <end position="144"/>
    </location>
</feature>
<dbReference type="Proteomes" id="UP000054321">
    <property type="component" value="Unassembled WGS sequence"/>
</dbReference>
<dbReference type="AlphaFoldDB" id="A0A0C3HZR2"/>
<feature type="transmembrane region" description="Helical" evidence="1">
    <location>
        <begin position="12"/>
        <end position="35"/>
    </location>
</feature>
<keyword evidence="4" id="KW-1185">Reference proteome</keyword>
<name>A0A0C3HZR2_OIDMZ</name>
<feature type="transmembrane region" description="Helical" evidence="1">
    <location>
        <begin position="55"/>
        <end position="75"/>
    </location>
</feature>
<dbReference type="OrthoDB" id="2937326at2759"/>
<organism evidence="3 4">
    <name type="scientific">Oidiodendron maius (strain Zn)</name>
    <dbReference type="NCBI Taxonomy" id="913774"/>
    <lineage>
        <taxon>Eukaryota</taxon>
        <taxon>Fungi</taxon>
        <taxon>Dikarya</taxon>
        <taxon>Ascomycota</taxon>
        <taxon>Pezizomycotina</taxon>
        <taxon>Leotiomycetes</taxon>
        <taxon>Leotiomycetes incertae sedis</taxon>
        <taxon>Myxotrichaceae</taxon>
        <taxon>Oidiodendron</taxon>
    </lineage>
</organism>
<dbReference type="EMBL" id="KN832870">
    <property type="protein sequence ID" value="KIN07677.1"/>
    <property type="molecule type" value="Genomic_DNA"/>
</dbReference>
<evidence type="ECO:0000313" key="4">
    <source>
        <dbReference type="Proteomes" id="UP000054321"/>
    </source>
</evidence>
<feature type="transmembrane region" description="Helical" evidence="1">
    <location>
        <begin position="87"/>
        <end position="107"/>
    </location>
</feature>
<keyword evidence="1" id="KW-0472">Membrane</keyword>
<keyword evidence="1" id="KW-0812">Transmembrane</keyword>